<dbReference type="AlphaFoldDB" id="A0A2W5QWX3"/>
<evidence type="ECO:0000313" key="2">
    <source>
        <dbReference type="EMBL" id="PZQ55920.1"/>
    </source>
</evidence>
<sequence>MNKFVAFAAAASIASFAVVPAAFAGTSQSVSAVTDAAAAPLDMSAGKMLYADNGNRLAPIYRVAADGNPQVILNGRLVTVPASSLSAVDGKLTTSLSKKEIASAK</sequence>
<gene>
    <name evidence="2" type="ORF">DI555_07275</name>
</gene>
<reference evidence="2 3" key="1">
    <citation type="submission" date="2017-08" db="EMBL/GenBank/DDBJ databases">
        <title>Infants hospitalized years apart are colonized by the same room-sourced microbial strains.</title>
        <authorList>
            <person name="Brooks B."/>
            <person name="Olm M.R."/>
            <person name="Firek B.A."/>
            <person name="Baker R."/>
            <person name="Thomas B.C."/>
            <person name="Morowitz M.J."/>
            <person name="Banfield J.F."/>
        </authorList>
    </citation>
    <scope>NUCLEOTIDE SEQUENCE [LARGE SCALE GENOMIC DNA]</scope>
    <source>
        <strain evidence="2">S2_005_002_R2_33</strain>
    </source>
</reference>
<keyword evidence="1" id="KW-0732">Signal</keyword>
<organism evidence="2 3">
    <name type="scientific">Novosphingobium pentaromativorans</name>
    <dbReference type="NCBI Taxonomy" id="205844"/>
    <lineage>
        <taxon>Bacteria</taxon>
        <taxon>Pseudomonadati</taxon>
        <taxon>Pseudomonadota</taxon>
        <taxon>Alphaproteobacteria</taxon>
        <taxon>Sphingomonadales</taxon>
        <taxon>Sphingomonadaceae</taxon>
        <taxon>Novosphingobium</taxon>
    </lineage>
</organism>
<feature type="signal peptide" evidence="1">
    <location>
        <begin position="1"/>
        <end position="24"/>
    </location>
</feature>
<feature type="chain" id="PRO_5016084400" evidence="1">
    <location>
        <begin position="25"/>
        <end position="105"/>
    </location>
</feature>
<protein>
    <submittedName>
        <fullName evidence="2">Uncharacterized protein</fullName>
    </submittedName>
</protein>
<proteinExistence type="predicted"/>
<evidence type="ECO:0000313" key="3">
    <source>
        <dbReference type="Proteomes" id="UP000249082"/>
    </source>
</evidence>
<name>A0A2W5QWX3_9SPHN</name>
<dbReference type="EMBL" id="QFPX01000005">
    <property type="protein sequence ID" value="PZQ55920.1"/>
    <property type="molecule type" value="Genomic_DNA"/>
</dbReference>
<comment type="caution">
    <text evidence="2">The sequence shown here is derived from an EMBL/GenBank/DDBJ whole genome shotgun (WGS) entry which is preliminary data.</text>
</comment>
<accession>A0A2W5QWX3</accession>
<evidence type="ECO:0000256" key="1">
    <source>
        <dbReference type="SAM" id="SignalP"/>
    </source>
</evidence>
<dbReference type="Proteomes" id="UP000249082">
    <property type="component" value="Unassembled WGS sequence"/>
</dbReference>